<keyword evidence="3" id="KW-1185">Reference proteome</keyword>
<sequence length="210" mass="21429">MKFRLCALASEIANFVLPADGFLADLGLDPSYAGRTGAAGLALLADEGLGVLFDERAEDLAEGGVLDGAGVLAATEAGAEVGCMTMVGKAEGGEPDPANEPARDFAFEGSTSVDSSPEASDDSASLFDKLEEVAAKPPSVESPPSESESPVLYAGYLSGGRAQITTDLVAPQREASVEAASVCLVVDELSTPDESVPPRPQPTQTTRPAN</sequence>
<reference evidence="2" key="1">
    <citation type="submission" date="2023-04" db="EMBL/GenBank/DDBJ databases">
        <title>Phytophthora fragariaefolia NBRC 109709.</title>
        <authorList>
            <person name="Ichikawa N."/>
            <person name="Sato H."/>
            <person name="Tonouchi N."/>
        </authorList>
    </citation>
    <scope>NUCLEOTIDE SEQUENCE</scope>
    <source>
        <strain evidence="2">NBRC 109709</strain>
    </source>
</reference>
<feature type="compositionally biased region" description="Low complexity" evidence="1">
    <location>
        <begin position="112"/>
        <end position="124"/>
    </location>
</feature>
<feature type="region of interest" description="Disordered" evidence="1">
    <location>
        <begin position="88"/>
        <end position="124"/>
    </location>
</feature>
<name>A0A9W6YJW5_9STRA</name>
<gene>
    <name evidence="2" type="ORF">Pfra01_003043800</name>
</gene>
<feature type="region of interest" description="Disordered" evidence="1">
    <location>
        <begin position="188"/>
        <end position="210"/>
    </location>
</feature>
<evidence type="ECO:0000313" key="2">
    <source>
        <dbReference type="EMBL" id="GMG17901.1"/>
    </source>
</evidence>
<organism evidence="2 3">
    <name type="scientific">Phytophthora fragariaefolia</name>
    <dbReference type="NCBI Taxonomy" id="1490495"/>
    <lineage>
        <taxon>Eukaryota</taxon>
        <taxon>Sar</taxon>
        <taxon>Stramenopiles</taxon>
        <taxon>Oomycota</taxon>
        <taxon>Peronosporomycetes</taxon>
        <taxon>Peronosporales</taxon>
        <taxon>Peronosporaceae</taxon>
        <taxon>Phytophthora</taxon>
    </lineage>
</organism>
<dbReference type="Proteomes" id="UP001165121">
    <property type="component" value="Unassembled WGS sequence"/>
</dbReference>
<dbReference type="AlphaFoldDB" id="A0A9W6YJW5"/>
<proteinExistence type="predicted"/>
<comment type="caution">
    <text evidence="2">The sequence shown here is derived from an EMBL/GenBank/DDBJ whole genome shotgun (WGS) entry which is preliminary data.</text>
</comment>
<evidence type="ECO:0000256" key="1">
    <source>
        <dbReference type="SAM" id="MobiDB-lite"/>
    </source>
</evidence>
<evidence type="ECO:0000313" key="3">
    <source>
        <dbReference type="Proteomes" id="UP001165121"/>
    </source>
</evidence>
<dbReference type="EMBL" id="BSXT01019141">
    <property type="protein sequence ID" value="GMG17901.1"/>
    <property type="molecule type" value="Genomic_DNA"/>
</dbReference>
<protein>
    <submittedName>
        <fullName evidence="2">Unnamed protein product</fullName>
    </submittedName>
</protein>
<accession>A0A9W6YJW5</accession>